<evidence type="ECO:0000313" key="3">
    <source>
        <dbReference type="Proteomes" id="UP000297597"/>
    </source>
</evidence>
<dbReference type="AlphaFoldDB" id="A0A4Y7RLL8"/>
<dbReference type="Proteomes" id="UP000297597">
    <property type="component" value="Unassembled WGS sequence"/>
</dbReference>
<comment type="caution">
    <text evidence="2">The sequence shown here is derived from an EMBL/GenBank/DDBJ whole genome shotgun (WGS) entry which is preliminary data.</text>
</comment>
<evidence type="ECO:0000313" key="2">
    <source>
        <dbReference type="EMBL" id="TEB09884.1"/>
    </source>
</evidence>
<organism evidence="2 3">
    <name type="scientific">Pelotomaculum propionicicum</name>
    <dbReference type="NCBI Taxonomy" id="258475"/>
    <lineage>
        <taxon>Bacteria</taxon>
        <taxon>Bacillati</taxon>
        <taxon>Bacillota</taxon>
        <taxon>Clostridia</taxon>
        <taxon>Eubacteriales</taxon>
        <taxon>Desulfotomaculaceae</taxon>
        <taxon>Pelotomaculum</taxon>
    </lineage>
</organism>
<feature type="region of interest" description="Disordered" evidence="1">
    <location>
        <begin position="1"/>
        <end position="20"/>
    </location>
</feature>
<protein>
    <submittedName>
        <fullName evidence="2">Uncharacterized protein</fullName>
    </submittedName>
</protein>
<accession>A0A4Y7RLL8</accession>
<gene>
    <name evidence="2" type="ORF">Pmgp_02795</name>
</gene>
<sequence length="60" mass="6671">MASGNKGGVMKSAQASDSERGLPSLRVLKKTQMVALIEIIRYRIRIILDTVLDRILPPLH</sequence>
<proteinExistence type="predicted"/>
<evidence type="ECO:0000256" key="1">
    <source>
        <dbReference type="SAM" id="MobiDB-lite"/>
    </source>
</evidence>
<name>A0A4Y7RLL8_9FIRM</name>
<reference evidence="2 3" key="1">
    <citation type="journal article" date="2018" name="Environ. Microbiol.">
        <title>Novel energy conservation strategies and behaviour of Pelotomaculum schinkii driving syntrophic propionate catabolism.</title>
        <authorList>
            <person name="Hidalgo-Ahumada C.A.P."/>
            <person name="Nobu M.K."/>
            <person name="Narihiro T."/>
            <person name="Tamaki H."/>
            <person name="Liu W.T."/>
            <person name="Kamagata Y."/>
            <person name="Stams A.J.M."/>
            <person name="Imachi H."/>
            <person name="Sousa D.Z."/>
        </authorList>
    </citation>
    <scope>NUCLEOTIDE SEQUENCE [LARGE SCALE GENOMIC DNA]</scope>
    <source>
        <strain evidence="2 3">MGP</strain>
    </source>
</reference>
<keyword evidence="3" id="KW-1185">Reference proteome</keyword>
<dbReference type="EMBL" id="QFFZ01000036">
    <property type="protein sequence ID" value="TEB09884.1"/>
    <property type="molecule type" value="Genomic_DNA"/>
</dbReference>